<accession>A0A1N7D9Z4</accession>
<keyword evidence="11 20" id="KW-0732">Signal</keyword>
<evidence type="ECO:0000256" key="10">
    <source>
        <dbReference type="ARBA" id="ARBA00022723"/>
    </source>
</evidence>
<dbReference type="EC" id="3.1.1.32" evidence="5 20"/>
<feature type="active site" description="Proton acceptor" evidence="18">
    <location>
        <position position="317"/>
    </location>
</feature>
<dbReference type="PANTHER" id="PTHR40457:SF1">
    <property type="entry name" value="PHOSPHOLIPASE A1"/>
    <property type="match status" value="1"/>
</dbReference>
<keyword evidence="15 20" id="KW-0443">Lipid metabolism</keyword>
<evidence type="ECO:0000256" key="3">
    <source>
        <dbReference type="ARBA" id="ARBA00010525"/>
    </source>
</evidence>
<dbReference type="GO" id="GO:0008970">
    <property type="term" value="F:phospholipase A1 activity"/>
    <property type="evidence" value="ECO:0007669"/>
    <property type="project" value="UniProtKB-EC"/>
</dbReference>
<evidence type="ECO:0000256" key="5">
    <source>
        <dbReference type="ARBA" id="ARBA00013179"/>
    </source>
</evidence>
<feature type="signal peptide" evidence="20">
    <location>
        <begin position="1"/>
        <end position="25"/>
    </location>
</feature>
<feature type="binding site" description="in dimeric form" evidence="19">
    <location>
        <position position="280"/>
    </location>
    <ligand>
        <name>Ca(2+)</name>
        <dbReference type="ChEBI" id="CHEBI:29108"/>
        <label>1</label>
    </ligand>
</feature>
<evidence type="ECO:0000256" key="20">
    <source>
        <dbReference type="RuleBase" id="RU366027"/>
    </source>
</evidence>
<organism evidence="21 22">
    <name type="scientific">Moraxella cuniculi DSM 21768</name>
    <dbReference type="NCBI Taxonomy" id="1122245"/>
    <lineage>
        <taxon>Bacteria</taxon>
        <taxon>Pseudomonadati</taxon>
        <taxon>Pseudomonadota</taxon>
        <taxon>Gammaproteobacteria</taxon>
        <taxon>Moraxellales</taxon>
        <taxon>Moraxellaceae</taxon>
        <taxon>Moraxella</taxon>
    </lineage>
</organism>
<evidence type="ECO:0000256" key="17">
    <source>
        <dbReference type="ARBA" id="ARBA00023237"/>
    </source>
</evidence>
<evidence type="ECO:0000256" key="11">
    <source>
        <dbReference type="ARBA" id="ARBA00022729"/>
    </source>
</evidence>
<dbReference type="InterPro" id="IPR036541">
    <property type="entry name" value="PLipase_A1_sf"/>
</dbReference>
<evidence type="ECO:0000256" key="6">
    <source>
        <dbReference type="ARBA" id="ARBA00013278"/>
    </source>
</evidence>
<evidence type="ECO:0000256" key="2">
    <source>
        <dbReference type="ARBA" id="ARBA00001604"/>
    </source>
</evidence>
<keyword evidence="9" id="KW-0812">Transmembrane</keyword>
<protein>
    <recommendedName>
        <fullName evidence="7 20">Phospholipase A1</fullName>
        <ecNumber evidence="5 20">3.1.1.32</ecNumber>
        <ecNumber evidence="6 20">3.1.1.4</ecNumber>
    </recommendedName>
    <alternativeName>
        <fullName evidence="20">Phosphatidylcholine 1-acylhydrolase</fullName>
    </alternativeName>
</protein>
<evidence type="ECO:0000256" key="14">
    <source>
        <dbReference type="ARBA" id="ARBA00022963"/>
    </source>
</evidence>
<evidence type="ECO:0000256" key="15">
    <source>
        <dbReference type="ARBA" id="ARBA00023098"/>
    </source>
</evidence>
<comment type="catalytic activity">
    <reaction evidence="2 20">
        <text>a 1,2-diacyl-sn-glycero-3-phosphocholine + H2O = a 1-acyl-sn-glycero-3-phosphocholine + a fatty acid + H(+)</text>
        <dbReference type="Rhea" id="RHEA:15801"/>
        <dbReference type="ChEBI" id="CHEBI:15377"/>
        <dbReference type="ChEBI" id="CHEBI:15378"/>
        <dbReference type="ChEBI" id="CHEBI:28868"/>
        <dbReference type="ChEBI" id="CHEBI:57643"/>
        <dbReference type="ChEBI" id="CHEBI:58168"/>
        <dbReference type="EC" id="3.1.1.4"/>
    </reaction>
</comment>
<evidence type="ECO:0000256" key="8">
    <source>
        <dbReference type="ARBA" id="ARBA00022452"/>
    </source>
</evidence>
<keyword evidence="12 20" id="KW-0378">Hydrolase</keyword>
<dbReference type="Proteomes" id="UP000187495">
    <property type="component" value="Unassembled WGS sequence"/>
</dbReference>
<dbReference type="InterPro" id="IPR003187">
    <property type="entry name" value="PLipase_A1"/>
</dbReference>
<evidence type="ECO:0000256" key="13">
    <source>
        <dbReference type="ARBA" id="ARBA00022837"/>
    </source>
</evidence>
<evidence type="ECO:0000256" key="4">
    <source>
        <dbReference type="ARBA" id="ARBA00011702"/>
    </source>
</evidence>
<sequence>MMKISLSTLSASVLAGFGIVPMAYAVPNPMGLPTETVQNKPFVLLTEQATSEPLVSAEQIEQAQQPTAKQTAISVPEPLVEAVSADVGSPADMQTMLINCASLTQDAMRLACYDTLMQGDIPTATQAKRPIKLGDTLWQTIKGNPQVVYSETETVTLLDGQQNGQLSDKQTEQLEQIAKKFTPLSLAFDLDRNNTPLWTTRPHNPMYILPLYLNAKPNRDPSTPTQSTQHFSTNDMRAMELKFQLSFKVKAAEDLLGTDADLWFGYTQQSHWQVYNEDNSRPFRSHDYQPELFLTQPVYSNLPFGGKLRMLGVGGVHHSNGEDNPLSRSWNRAYLMAGMEWGKLTVMPRLWARVAKGSDGQVDDNPDILDYYGYGDVRFLYQLPNKSNISGLMRYNPSTSKGALQLDYVRPLGKGVSGYVQLFKGYGQSLIDYNHNATSIGIGLMLNDWMGL</sequence>
<evidence type="ECO:0000256" key="7">
    <source>
        <dbReference type="ARBA" id="ARBA00021726"/>
    </source>
</evidence>
<dbReference type="PANTHER" id="PTHR40457">
    <property type="entry name" value="PHOSPHOLIPASE A1"/>
    <property type="match status" value="1"/>
</dbReference>
<comment type="subcellular location">
    <subcellularLocation>
        <location evidence="20">Cell outer membrane</location>
        <topology evidence="20">Multi-pass membrane protein</topology>
    </subcellularLocation>
    <text evidence="20">One of the very few enzymes located there.</text>
</comment>
<evidence type="ECO:0000313" key="21">
    <source>
        <dbReference type="EMBL" id="SIR72648.1"/>
    </source>
</evidence>
<feature type="binding site" description="in dimeric form" evidence="19">
    <location>
        <position position="364"/>
    </location>
    <ligand>
        <name>Ca(2+)</name>
        <dbReference type="ChEBI" id="CHEBI:29108"/>
        <label>1</label>
    </ligand>
</feature>
<gene>
    <name evidence="21" type="ORF">SAMN02745664_101113</name>
</gene>
<evidence type="ECO:0000256" key="12">
    <source>
        <dbReference type="ARBA" id="ARBA00022801"/>
    </source>
</evidence>
<dbReference type="STRING" id="34061.B0189_00850"/>
<comment type="similarity">
    <text evidence="3 20">Belongs to the phospholipase A1 family.</text>
</comment>
<dbReference type="GO" id="GO:0004623">
    <property type="term" value="F:phospholipase A2 activity"/>
    <property type="evidence" value="ECO:0007669"/>
    <property type="project" value="UniProtKB-EC"/>
</dbReference>
<evidence type="ECO:0000256" key="18">
    <source>
        <dbReference type="PIRSR" id="PIRSR603187-1"/>
    </source>
</evidence>
<dbReference type="PRINTS" id="PR01486">
    <property type="entry name" value="PHPHLIPASEA1"/>
</dbReference>
<comment type="function">
    <text evidence="20">Hydrolysis of phosphatidylcholine with phospholipase A2 (EC 3.1.1.4) and phospholipase A1 (EC 3.1.1.32) activities.</text>
</comment>
<dbReference type="CDD" id="cd00541">
    <property type="entry name" value="OMPLA"/>
    <property type="match status" value="1"/>
</dbReference>
<comment type="catalytic activity">
    <reaction evidence="1 20">
        <text>a 1,2-diacyl-sn-glycero-3-phosphocholine + H2O = a 2-acyl-sn-glycero-3-phosphocholine + a fatty acid + H(+)</text>
        <dbReference type="Rhea" id="RHEA:18689"/>
        <dbReference type="ChEBI" id="CHEBI:15377"/>
        <dbReference type="ChEBI" id="CHEBI:15378"/>
        <dbReference type="ChEBI" id="CHEBI:28868"/>
        <dbReference type="ChEBI" id="CHEBI:57643"/>
        <dbReference type="ChEBI" id="CHEBI:57875"/>
        <dbReference type="EC" id="3.1.1.32"/>
    </reaction>
</comment>
<dbReference type="Pfam" id="PF02253">
    <property type="entry name" value="PLA1"/>
    <property type="match status" value="1"/>
</dbReference>
<keyword evidence="14 20" id="KW-0442">Lipid degradation</keyword>
<keyword evidence="22" id="KW-1185">Reference proteome</keyword>
<feature type="chain" id="PRO_5019610829" description="Phospholipase A1" evidence="20">
    <location>
        <begin position="26"/>
        <end position="452"/>
    </location>
</feature>
<dbReference type="GO" id="GO:0016042">
    <property type="term" value="P:lipid catabolic process"/>
    <property type="evidence" value="ECO:0007669"/>
    <property type="project" value="UniProtKB-KW"/>
</dbReference>
<evidence type="ECO:0000256" key="1">
    <source>
        <dbReference type="ARBA" id="ARBA00000111"/>
    </source>
</evidence>
<dbReference type="Gene3D" id="2.40.230.10">
    <property type="entry name" value="Phospholipase A1"/>
    <property type="match status" value="1"/>
</dbReference>
<evidence type="ECO:0000256" key="9">
    <source>
        <dbReference type="ARBA" id="ARBA00022692"/>
    </source>
</evidence>
<evidence type="ECO:0000256" key="16">
    <source>
        <dbReference type="ARBA" id="ARBA00023136"/>
    </source>
</evidence>
<dbReference type="GO" id="GO:0046872">
    <property type="term" value="F:metal ion binding"/>
    <property type="evidence" value="ECO:0007669"/>
    <property type="project" value="UniProtKB-KW"/>
</dbReference>
<dbReference type="SUPFAM" id="SSF56931">
    <property type="entry name" value="Outer membrane phospholipase A (OMPLA)"/>
    <property type="match status" value="1"/>
</dbReference>
<dbReference type="EMBL" id="FTNU01000001">
    <property type="protein sequence ID" value="SIR72648.1"/>
    <property type="molecule type" value="Genomic_DNA"/>
</dbReference>
<comment type="cofactor">
    <cofactor evidence="20">
        <name>Ca(2+)</name>
        <dbReference type="ChEBI" id="CHEBI:29108"/>
    </cofactor>
    <text evidence="20">Binds 1 Ca(2+) ion per monomer. In the dimeric form the Ca(2+) is bound by different amino acids with binding of each Ca(2+) shared with ligands coming from each monomer. The Ca(2+) ion may have a role in catalysis.</text>
</comment>
<keyword evidence="17 20" id="KW-0998">Cell outer membrane</keyword>
<keyword evidence="10 19" id="KW-0479">Metal-binding</keyword>
<feature type="active site" description="Nucleophile" evidence="18">
    <location>
        <position position="319"/>
    </location>
</feature>
<dbReference type="GO" id="GO:0009279">
    <property type="term" value="C:cell outer membrane"/>
    <property type="evidence" value="ECO:0007669"/>
    <property type="project" value="UniProtKB-SubCell"/>
</dbReference>
<comment type="subunit">
    <text evidence="4 20">Homodimer; dimerization is reversible, and the dimeric form is the active one.</text>
</comment>
<proteinExistence type="inferred from homology"/>
<dbReference type="RefSeq" id="WP_227516514.1">
    <property type="nucleotide sequence ID" value="NZ_FTNU01000001.1"/>
</dbReference>
<evidence type="ECO:0000313" key="22">
    <source>
        <dbReference type="Proteomes" id="UP000187495"/>
    </source>
</evidence>
<keyword evidence="16" id="KW-0472">Membrane</keyword>
<keyword evidence="8" id="KW-1134">Transmembrane beta strand</keyword>
<feature type="binding site" description="in dimeric form" evidence="19">
    <location>
        <position position="327"/>
    </location>
    <ligand>
        <name>Ca(2+)</name>
        <dbReference type="ChEBI" id="CHEBI:29108"/>
        <label>1</label>
    </ligand>
</feature>
<dbReference type="EC" id="3.1.1.4" evidence="6 20"/>
<dbReference type="AlphaFoldDB" id="A0A1N7D9Z4"/>
<keyword evidence="13 19" id="KW-0106">Calcium</keyword>
<reference evidence="22" key="1">
    <citation type="submission" date="2017-01" db="EMBL/GenBank/DDBJ databases">
        <authorList>
            <person name="Varghese N."/>
            <person name="Submissions S."/>
        </authorList>
    </citation>
    <scope>NUCLEOTIDE SEQUENCE [LARGE SCALE GENOMIC DNA]</scope>
    <source>
        <strain evidence="22">DSM 21768</strain>
    </source>
</reference>
<evidence type="ECO:0000256" key="19">
    <source>
        <dbReference type="PIRSR" id="PIRSR603187-2"/>
    </source>
</evidence>
<name>A0A1N7D9Z4_9GAMM</name>